<evidence type="ECO:0000259" key="13">
    <source>
        <dbReference type="PROSITE" id="PS51030"/>
    </source>
</evidence>
<name>A0A915DA38_9BILA</name>
<organism evidence="15 16">
    <name type="scientific">Ditylenchus dipsaci</name>
    <dbReference type="NCBI Taxonomy" id="166011"/>
    <lineage>
        <taxon>Eukaryota</taxon>
        <taxon>Metazoa</taxon>
        <taxon>Ecdysozoa</taxon>
        <taxon>Nematoda</taxon>
        <taxon>Chromadorea</taxon>
        <taxon>Rhabditida</taxon>
        <taxon>Tylenchina</taxon>
        <taxon>Tylenchomorpha</taxon>
        <taxon>Sphaerularioidea</taxon>
        <taxon>Anguinidae</taxon>
        <taxon>Anguininae</taxon>
        <taxon>Ditylenchus</taxon>
    </lineage>
</organism>
<dbReference type="GO" id="GO:0005634">
    <property type="term" value="C:nucleus"/>
    <property type="evidence" value="ECO:0007669"/>
    <property type="project" value="UniProtKB-SubCell"/>
</dbReference>
<keyword evidence="5 11" id="KW-0862">Zinc</keyword>
<keyword evidence="15" id="KW-1185">Reference proteome</keyword>
<dbReference type="PRINTS" id="PR00398">
    <property type="entry name" value="STRDHORMONER"/>
</dbReference>
<feature type="domain" description="NR LBD" evidence="14">
    <location>
        <begin position="126"/>
        <end position="417"/>
    </location>
</feature>
<dbReference type="InterPro" id="IPR001723">
    <property type="entry name" value="Nuclear_hrmn_rcpt"/>
</dbReference>
<feature type="compositionally biased region" description="Low complexity" evidence="12">
    <location>
        <begin position="444"/>
        <end position="458"/>
    </location>
</feature>
<dbReference type="FunFam" id="3.30.50.10:FF:000030">
    <property type="entry name" value="Nuclear Hormone Receptor family"/>
    <property type="match status" value="1"/>
</dbReference>
<evidence type="ECO:0000256" key="3">
    <source>
        <dbReference type="ARBA" id="ARBA00022723"/>
    </source>
</evidence>
<evidence type="ECO:0000256" key="4">
    <source>
        <dbReference type="ARBA" id="ARBA00022771"/>
    </source>
</evidence>
<dbReference type="Pfam" id="PF00104">
    <property type="entry name" value="Hormone_recep"/>
    <property type="match status" value="1"/>
</dbReference>
<keyword evidence="9 11" id="KW-0675">Receptor</keyword>
<accession>A0A915DA38</accession>
<dbReference type="PROSITE" id="PS51030">
    <property type="entry name" value="NUCLEAR_REC_DBD_2"/>
    <property type="match status" value="1"/>
</dbReference>
<dbReference type="Gene3D" id="3.30.50.10">
    <property type="entry name" value="Erythroid Transcription Factor GATA-1, subunit A"/>
    <property type="match status" value="1"/>
</dbReference>
<dbReference type="InterPro" id="IPR013088">
    <property type="entry name" value="Znf_NHR/GATA"/>
</dbReference>
<evidence type="ECO:0000256" key="5">
    <source>
        <dbReference type="ARBA" id="ARBA00022833"/>
    </source>
</evidence>
<dbReference type="PROSITE" id="PS51843">
    <property type="entry name" value="NR_LBD"/>
    <property type="match status" value="1"/>
</dbReference>
<feature type="domain" description="Nuclear receptor" evidence="13">
    <location>
        <begin position="8"/>
        <end position="83"/>
    </location>
</feature>
<evidence type="ECO:0000256" key="2">
    <source>
        <dbReference type="ARBA" id="ARBA00005993"/>
    </source>
</evidence>
<protein>
    <submittedName>
        <fullName evidence="16">Uncharacterized protein</fullName>
    </submittedName>
</protein>
<proteinExistence type="inferred from homology"/>
<evidence type="ECO:0000256" key="1">
    <source>
        <dbReference type="ARBA" id="ARBA00004123"/>
    </source>
</evidence>
<keyword evidence="8 11" id="KW-0804">Transcription</keyword>
<dbReference type="GO" id="GO:0008270">
    <property type="term" value="F:zinc ion binding"/>
    <property type="evidence" value="ECO:0007669"/>
    <property type="project" value="UniProtKB-KW"/>
</dbReference>
<dbReference type="SMART" id="SM00399">
    <property type="entry name" value="ZnF_C4"/>
    <property type="match status" value="1"/>
</dbReference>
<dbReference type="Proteomes" id="UP000887574">
    <property type="component" value="Unplaced"/>
</dbReference>
<dbReference type="CDD" id="cd06960">
    <property type="entry name" value="NR_DBD_HNF4A"/>
    <property type="match status" value="1"/>
</dbReference>
<dbReference type="InterPro" id="IPR035500">
    <property type="entry name" value="NHR-like_dom_sf"/>
</dbReference>
<keyword evidence="7 11" id="KW-0238">DNA-binding</keyword>
<dbReference type="Pfam" id="PF00105">
    <property type="entry name" value="zf-C4"/>
    <property type="match status" value="1"/>
</dbReference>
<evidence type="ECO:0000256" key="8">
    <source>
        <dbReference type="ARBA" id="ARBA00023163"/>
    </source>
</evidence>
<feature type="region of interest" description="Disordered" evidence="12">
    <location>
        <begin position="161"/>
        <end position="190"/>
    </location>
</feature>
<evidence type="ECO:0000313" key="15">
    <source>
        <dbReference type="Proteomes" id="UP000887574"/>
    </source>
</evidence>
<dbReference type="AlphaFoldDB" id="A0A915DA38"/>
<comment type="similarity">
    <text evidence="2 11">Belongs to the nuclear hormone receptor family.</text>
</comment>
<dbReference type="WBParaSite" id="jg17448">
    <property type="protein sequence ID" value="jg17448"/>
    <property type="gene ID" value="jg17448"/>
</dbReference>
<feature type="region of interest" description="Disordered" evidence="12">
    <location>
        <begin position="84"/>
        <end position="118"/>
    </location>
</feature>
<evidence type="ECO:0000256" key="7">
    <source>
        <dbReference type="ARBA" id="ARBA00023125"/>
    </source>
</evidence>
<evidence type="ECO:0000256" key="6">
    <source>
        <dbReference type="ARBA" id="ARBA00023015"/>
    </source>
</evidence>
<dbReference type="PANTHER" id="PTHR24083">
    <property type="entry name" value="NUCLEAR HORMONE RECEPTOR"/>
    <property type="match status" value="1"/>
</dbReference>
<dbReference type="SMART" id="SM00430">
    <property type="entry name" value="HOLI"/>
    <property type="match status" value="1"/>
</dbReference>
<keyword evidence="3 11" id="KW-0479">Metal-binding</keyword>
<evidence type="ECO:0000313" key="16">
    <source>
        <dbReference type="WBParaSite" id="jg17448"/>
    </source>
</evidence>
<evidence type="ECO:0000256" key="11">
    <source>
        <dbReference type="RuleBase" id="RU004334"/>
    </source>
</evidence>
<feature type="compositionally biased region" description="Polar residues" evidence="12">
    <location>
        <begin position="526"/>
        <end position="541"/>
    </location>
</feature>
<dbReference type="PROSITE" id="PS00031">
    <property type="entry name" value="NUCLEAR_REC_DBD_1"/>
    <property type="match status" value="1"/>
</dbReference>
<feature type="region of interest" description="Disordered" evidence="12">
    <location>
        <begin position="520"/>
        <end position="541"/>
    </location>
</feature>
<dbReference type="PRINTS" id="PR00047">
    <property type="entry name" value="STROIDFINGER"/>
</dbReference>
<dbReference type="InterPro" id="IPR050274">
    <property type="entry name" value="Nuclear_hormone_rcpt_NR2"/>
</dbReference>
<dbReference type="InterPro" id="IPR049636">
    <property type="entry name" value="HNF4-like_DBD"/>
</dbReference>
<dbReference type="InterPro" id="IPR001628">
    <property type="entry name" value="Znf_hrmn_rcpt"/>
</dbReference>
<dbReference type="GO" id="GO:0000978">
    <property type="term" value="F:RNA polymerase II cis-regulatory region sequence-specific DNA binding"/>
    <property type="evidence" value="ECO:0007669"/>
    <property type="project" value="InterPro"/>
</dbReference>
<reference evidence="16" key="1">
    <citation type="submission" date="2022-11" db="UniProtKB">
        <authorList>
            <consortium name="WormBaseParasite"/>
        </authorList>
    </citation>
    <scope>IDENTIFICATION</scope>
</reference>
<evidence type="ECO:0000256" key="12">
    <source>
        <dbReference type="SAM" id="MobiDB-lite"/>
    </source>
</evidence>
<dbReference type="Gene3D" id="1.10.565.10">
    <property type="entry name" value="Retinoid X Receptor"/>
    <property type="match status" value="1"/>
</dbReference>
<feature type="region of interest" description="Disordered" evidence="12">
    <location>
        <begin position="435"/>
        <end position="458"/>
    </location>
</feature>
<feature type="compositionally biased region" description="Low complexity" evidence="12">
    <location>
        <begin position="175"/>
        <end position="188"/>
    </location>
</feature>
<dbReference type="SUPFAM" id="SSF48508">
    <property type="entry name" value="Nuclear receptor ligand-binding domain"/>
    <property type="match status" value="1"/>
</dbReference>
<dbReference type="SUPFAM" id="SSF57716">
    <property type="entry name" value="Glucocorticoid receptor-like (DNA-binding domain)"/>
    <property type="match status" value="1"/>
</dbReference>
<comment type="subcellular location">
    <subcellularLocation>
        <location evidence="1 11">Nucleus</location>
    </subcellularLocation>
</comment>
<sequence>MDLVDPLSEPCAVCGDKSTGTHYGTVSCNGCKGFFRRTILRNQRFTCRFNKQCVIDKNFRCACRYCRFQKCLNAGMKREAIQFERDSIGSPAKRRRDSSPQSNAGQMPPGSNEGGAGVNCASQPTACTDVIDTLMELEARVNQEMSMRYRNSMLASSSNAHQQLFGDGQPGGLAGASSADSPTSSAFSQPVRSCTVDDLNEISRTTLLLMVEWAKNLAPFPDLSMEDKIILLKNYAPQHLILMPAFRSPDTTRVCLFNNGFNMSRDQQQNASGSGSGCNGSGGSGAADLSNGFAAFKTSNITPRVLDEIVWPMRQLEMREQEFVCLKALAFLHPEAKGLSATSQTLIREARNRVLKALYSIILAQSPEEAPTRYGNILLLAPALKALTQLLIENMTLTKFFGLAEVDSLLSEFILDDLNDQSSAPASIKEHLATPSYSTPTSVAGQQHSSQQQAPNNQNSLAQTVSQLMNSSSGPHSIFARMAPHISIKQEESPTSNAASSAAAAASMAAMLGNIASMGLPPPQNAAGSRTTDASSLLTML</sequence>
<keyword evidence="6 11" id="KW-0805">Transcription regulation</keyword>
<dbReference type="InterPro" id="IPR000536">
    <property type="entry name" value="Nucl_hrmn_rcpt_lig-bd"/>
</dbReference>
<evidence type="ECO:0000256" key="10">
    <source>
        <dbReference type="ARBA" id="ARBA00023242"/>
    </source>
</evidence>
<dbReference type="GO" id="GO:0003700">
    <property type="term" value="F:DNA-binding transcription factor activity"/>
    <property type="evidence" value="ECO:0007669"/>
    <property type="project" value="InterPro"/>
</dbReference>
<evidence type="ECO:0000256" key="9">
    <source>
        <dbReference type="ARBA" id="ARBA00023170"/>
    </source>
</evidence>
<keyword evidence="4 11" id="KW-0863">Zinc-finger</keyword>
<keyword evidence="10 11" id="KW-0539">Nucleus</keyword>
<evidence type="ECO:0000259" key="14">
    <source>
        <dbReference type="PROSITE" id="PS51843"/>
    </source>
</evidence>